<evidence type="ECO:0000313" key="3">
    <source>
        <dbReference type="Proteomes" id="UP000026960"/>
    </source>
</evidence>
<proteinExistence type="predicted"/>
<dbReference type="Proteomes" id="UP000026960">
    <property type="component" value="Chromosome 9"/>
</dbReference>
<feature type="compositionally biased region" description="Basic and acidic residues" evidence="1">
    <location>
        <begin position="66"/>
        <end position="77"/>
    </location>
</feature>
<accession>A0A0D3H867</accession>
<feature type="region of interest" description="Disordered" evidence="1">
    <location>
        <begin position="47"/>
        <end position="77"/>
    </location>
</feature>
<evidence type="ECO:0000256" key="1">
    <source>
        <dbReference type="SAM" id="MobiDB-lite"/>
    </source>
</evidence>
<sequence>MGHTSRAVVGGLHRHGALTKHVMPAQDGKIDTVATLNDLSLLDMQTGSSAASPLSAGKLRGKRGERKRDGEEREEVRSQLTCEAMSVKTDIYIILELDLNGFPKIKSEEYSIAI</sequence>
<dbReference type="PaxDb" id="65489-OBART09G14260.1"/>
<dbReference type="HOGENOM" id="CLU_2125169_0_0_1"/>
<protein>
    <submittedName>
        <fullName evidence="2">Uncharacterized protein</fullName>
    </submittedName>
</protein>
<dbReference type="Gramene" id="OBART09G14260.1">
    <property type="protein sequence ID" value="OBART09G14260.1"/>
    <property type="gene ID" value="OBART09G14260"/>
</dbReference>
<dbReference type="AlphaFoldDB" id="A0A0D3H867"/>
<keyword evidence="3" id="KW-1185">Reference proteome</keyword>
<evidence type="ECO:0000313" key="2">
    <source>
        <dbReference type="EnsemblPlants" id="OBART09G14260.1"/>
    </source>
</evidence>
<dbReference type="EnsemblPlants" id="OBART09G14260.1">
    <property type="protein sequence ID" value="OBART09G14260.1"/>
    <property type="gene ID" value="OBART09G14260"/>
</dbReference>
<reference evidence="2" key="1">
    <citation type="journal article" date="2009" name="Rice">
        <title>De Novo Next Generation Sequencing of Plant Genomes.</title>
        <authorList>
            <person name="Rounsley S."/>
            <person name="Marri P.R."/>
            <person name="Yu Y."/>
            <person name="He R."/>
            <person name="Sisneros N."/>
            <person name="Goicoechea J.L."/>
            <person name="Lee S.J."/>
            <person name="Angelova A."/>
            <person name="Kudrna D."/>
            <person name="Luo M."/>
            <person name="Affourtit J."/>
            <person name="Desany B."/>
            <person name="Knight J."/>
            <person name="Niazi F."/>
            <person name="Egholm M."/>
            <person name="Wing R.A."/>
        </authorList>
    </citation>
    <scope>NUCLEOTIDE SEQUENCE [LARGE SCALE GENOMIC DNA]</scope>
    <source>
        <strain evidence="2">cv. IRGC 105608</strain>
    </source>
</reference>
<reference evidence="2" key="2">
    <citation type="submission" date="2015-03" db="UniProtKB">
        <authorList>
            <consortium name="EnsemblPlants"/>
        </authorList>
    </citation>
    <scope>IDENTIFICATION</scope>
</reference>
<organism evidence="2">
    <name type="scientific">Oryza barthii</name>
    <dbReference type="NCBI Taxonomy" id="65489"/>
    <lineage>
        <taxon>Eukaryota</taxon>
        <taxon>Viridiplantae</taxon>
        <taxon>Streptophyta</taxon>
        <taxon>Embryophyta</taxon>
        <taxon>Tracheophyta</taxon>
        <taxon>Spermatophyta</taxon>
        <taxon>Magnoliopsida</taxon>
        <taxon>Liliopsida</taxon>
        <taxon>Poales</taxon>
        <taxon>Poaceae</taxon>
        <taxon>BOP clade</taxon>
        <taxon>Oryzoideae</taxon>
        <taxon>Oryzeae</taxon>
        <taxon>Oryzinae</taxon>
        <taxon>Oryza</taxon>
    </lineage>
</organism>
<name>A0A0D3H867_9ORYZ</name>